<evidence type="ECO:0000313" key="2">
    <source>
        <dbReference type="Proteomes" id="UP000308600"/>
    </source>
</evidence>
<protein>
    <submittedName>
        <fullName evidence="1">Uncharacterized protein</fullName>
    </submittedName>
</protein>
<reference evidence="1 2" key="1">
    <citation type="journal article" date="2019" name="Nat. Ecol. Evol.">
        <title>Megaphylogeny resolves global patterns of mushroom evolution.</title>
        <authorList>
            <person name="Varga T."/>
            <person name="Krizsan K."/>
            <person name="Foldi C."/>
            <person name="Dima B."/>
            <person name="Sanchez-Garcia M."/>
            <person name="Sanchez-Ramirez S."/>
            <person name="Szollosi G.J."/>
            <person name="Szarkandi J.G."/>
            <person name="Papp V."/>
            <person name="Albert L."/>
            <person name="Andreopoulos W."/>
            <person name="Angelini C."/>
            <person name="Antonin V."/>
            <person name="Barry K.W."/>
            <person name="Bougher N.L."/>
            <person name="Buchanan P."/>
            <person name="Buyck B."/>
            <person name="Bense V."/>
            <person name="Catcheside P."/>
            <person name="Chovatia M."/>
            <person name="Cooper J."/>
            <person name="Damon W."/>
            <person name="Desjardin D."/>
            <person name="Finy P."/>
            <person name="Geml J."/>
            <person name="Haridas S."/>
            <person name="Hughes K."/>
            <person name="Justo A."/>
            <person name="Karasinski D."/>
            <person name="Kautmanova I."/>
            <person name="Kiss B."/>
            <person name="Kocsube S."/>
            <person name="Kotiranta H."/>
            <person name="LaButti K.M."/>
            <person name="Lechner B.E."/>
            <person name="Liimatainen K."/>
            <person name="Lipzen A."/>
            <person name="Lukacs Z."/>
            <person name="Mihaltcheva S."/>
            <person name="Morgado L.N."/>
            <person name="Niskanen T."/>
            <person name="Noordeloos M.E."/>
            <person name="Ohm R.A."/>
            <person name="Ortiz-Santana B."/>
            <person name="Ovrebo C."/>
            <person name="Racz N."/>
            <person name="Riley R."/>
            <person name="Savchenko A."/>
            <person name="Shiryaev A."/>
            <person name="Soop K."/>
            <person name="Spirin V."/>
            <person name="Szebenyi C."/>
            <person name="Tomsovsky M."/>
            <person name="Tulloss R.E."/>
            <person name="Uehling J."/>
            <person name="Grigoriev I.V."/>
            <person name="Vagvolgyi C."/>
            <person name="Papp T."/>
            <person name="Martin F.M."/>
            <person name="Miettinen O."/>
            <person name="Hibbett D.S."/>
            <person name="Nagy L.G."/>
        </authorList>
    </citation>
    <scope>NUCLEOTIDE SEQUENCE [LARGE SCALE GENOMIC DNA]</scope>
    <source>
        <strain evidence="1 2">NL-1719</strain>
    </source>
</reference>
<keyword evidence="2" id="KW-1185">Reference proteome</keyword>
<name>A0ACD3BDA9_9AGAR</name>
<organism evidence="1 2">
    <name type="scientific">Pluteus cervinus</name>
    <dbReference type="NCBI Taxonomy" id="181527"/>
    <lineage>
        <taxon>Eukaryota</taxon>
        <taxon>Fungi</taxon>
        <taxon>Dikarya</taxon>
        <taxon>Basidiomycota</taxon>
        <taxon>Agaricomycotina</taxon>
        <taxon>Agaricomycetes</taxon>
        <taxon>Agaricomycetidae</taxon>
        <taxon>Agaricales</taxon>
        <taxon>Pluteineae</taxon>
        <taxon>Pluteaceae</taxon>
        <taxon>Pluteus</taxon>
    </lineage>
</organism>
<sequence length="73" mass="7903">MDMIFTFKKPIGLCVSCVSCVAVRSMQHASSYLETPSGRNYLQTPSSEGRHSWARAWVGSSPNTNTLTAGGHV</sequence>
<evidence type="ECO:0000313" key="1">
    <source>
        <dbReference type="EMBL" id="TFK75631.1"/>
    </source>
</evidence>
<proteinExistence type="predicted"/>
<accession>A0ACD3BDA9</accession>
<gene>
    <name evidence="1" type="ORF">BDN72DRAFT_831954</name>
</gene>
<dbReference type="Proteomes" id="UP000308600">
    <property type="component" value="Unassembled WGS sequence"/>
</dbReference>
<dbReference type="EMBL" id="ML208262">
    <property type="protein sequence ID" value="TFK75631.1"/>
    <property type="molecule type" value="Genomic_DNA"/>
</dbReference>